<dbReference type="GO" id="GO:0003677">
    <property type="term" value="F:DNA binding"/>
    <property type="evidence" value="ECO:0007669"/>
    <property type="project" value="InterPro"/>
</dbReference>
<dbReference type="PANTHER" id="PTHR47507">
    <property type="entry name" value="BARRIER TO AUTOINTEGRATION FACTOR 2"/>
    <property type="match status" value="1"/>
</dbReference>
<evidence type="ECO:0000313" key="7">
    <source>
        <dbReference type="Proteomes" id="UP001321473"/>
    </source>
</evidence>
<keyword evidence="7" id="KW-1185">Reference proteome</keyword>
<evidence type="ECO:0000256" key="4">
    <source>
        <dbReference type="ARBA" id="ARBA00079764"/>
    </source>
</evidence>
<evidence type="ECO:0000256" key="5">
    <source>
        <dbReference type="SAM" id="MobiDB-lite"/>
    </source>
</evidence>
<protein>
    <recommendedName>
        <fullName evidence="3">Barrier-to-autointegration factor-like protein</fullName>
    </recommendedName>
    <alternativeName>
        <fullName evidence="4">Barrier-to-autointegration factor 2</fullName>
    </alternativeName>
</protein>
<keyword evidence="2" id="KW-0539">Nucleus</keyword>
<dbReference type="Proteomes" id="UP001321473">
    <property type="component" value="Unassembled WGS sequence"/>
</dbReference>
<dbReference type="Gene3D" id="1.10.150.40">
    <property type="entry name" value="Barrier-to-autointegration factor, BAF"/>
    <property type="match status" value="1"/>
</dbReference>
<dbReference type="SMART" id="SM01023">
    <property type="entry name" value="BAF"/>
    <property type="match status" value="1"/>
</dbReference>
<dbReference type="GO" id="GO:0000793">
    <property type="term" value="C:condensed chromosome"/>
    <property type="evidence" value="ECO:0007669"/>
    <property type="project" value="TreeGrafter"/>
</dbReference>
<dbReference type="EMBL" id="JARKHS020012050">
    <property type="protein sequence ID" value="KAK8777254.1"/>
    <property type="molecule type" value="Genomic_DNA"/>
</dbReference>
<reference evidence="6 7" key="1">
    <citation type="journal article" date="2023" name="Arcadia Sci">
        <title>De novo assembly of a long-read Amblyomma americanum tick genome.</title>
        <authorList>
            <person name="Chou S."/>
            <person name="Poskanzer K.E."/>
            <person name="Rollins M."/>
            <person name="Thuy-Boun P.S."/>
        </authorList>
    </citation>
    <scope>NUCLEOTIDE SEQUENCE [LARGE SCALE GENOMIC DNA]</scope>
    <source>
        <strain evidence="6">F_SG_1</strain>
        <tissue evidence="6">Salivary glands</tissue>
    </source>
</reference>
<dbReference type="InterPro" id="IPR004122">
    <property type="entry name" value="BAF_prot"/>
</dbReference>
<dbReference type="AlphaFoldDB" id="A0AAQ4ER47"/>
<organism evidence="6 7">
    <name type="scientific">Amblyomma americanum</name>
    <name type="common">Lone star tick</name>
    <dbReference type="NCBI Taxonomy" id="6943"/>
    <lineage>
        <taxon>Eukaryota</taxon>
        <taxon>Metazoa</taxon>
        <taxon>Ecdysozoa</taxon>
        <taxon>Arthropoda</taxon>
        <taxon>Chelicerata</taxon>
        <taxon>Arachnida</taxon>
        <taxon>Acari</taxon>
        <taxon>Parasitiformes</taxon>
        <taxon>Ixodida</taxon>
        <taxon>Ixodoidea</taxon>
        <taxon>Ixodidae</taxon>
        <taxon>Amblyomminae</taxon>
        <taxon>Amblyomma</taxon>
    </lineage>
</organism>
<feature type="region of interest" description="Disordered" evidence="5">
    <location>
        <begin position="1"/>
        <end position="25"/>
    </location>
</feature>
<dbReference type="SUPFAM" id="SSF47798">
    <property type="entry name" value="Barrier-to-autointegration factor, BAF"/>
    <property type="match status" value="1"/>
</dbReference>
<evidence type="ECO:0000256" key="3">
    <source>
        <dbReference type="ARBA" id="ARBA00074730"/>
    </source>
</evidence>
<dbReference type="PANTHER" id="PTHR47507:SF6">
    <property type="entry name" value="BARRIER-TO-AUTOINTEGRATION FACTOR"/>
    <property type="match status" value="1"/>
</dbReference>
<comment type="subcellular location">
    <subcellularLocation>
        <location evidence="1">Nucleus</location>
    </subcellularLocation>
</comment>
<comment type="caution">
    <text evidence="6">The sequence shown here is derived from an EMBL/GenBank/DDBJ whole genome shotgun (WGS) entry which is preliminary data.</text>
</comment>
<evidence type="ECO:0000313" key="6">
    <source>
        <dbReference type="EMBL" id="KAK8777254.1"/>
    </source>
</evidence>
<evidence type="ECO:0000256" key="1">
    <source>
        <dbReference type="ARBA" id="ARBA00004123"/>
    </source>
</evidence>
<sequence>MWRGAGGSNGSERHHSLGAVAERGSSRSHRVPCKYPCLEKPAMSTTSEKHRNFVSEPMGDKDVTDIAGIDGDLGTRMKDKGFDKAYIVVGKFLVTGRNRDEFIPWLKDVGGANDEQAEACFQCLNEYCREFC</sequence>
<evidence type="ECO:0000256" key="2">
    <source>
        <dbReference type="ARBA" id="ARBA00023242"/>
    </source>
</evidence>
<gene>
    <name evidence="6" type="ORF">V5799_029399</name>
</gene>
<dbReference type="FunFam" id="1.10.150.40:FF:000002">
    <property type="entry name" value="Barrier to autointegration factor 2"/>
    <property type="match status" value="1"/>
</dbReference>
<dbReference type="GO" id="GO:0005634">
    <property type="term" value="C:nucleus"/>
    <property type="evidence" value="ECO:0007669"/>
    <property type="project" value="UniProtKB-SubCell"/>
</dbReference>
<name>A0AAQ4ER47_AMBAM</name>
<proteinExistence type="predicted"/>
<accession>A0AAQ4ER47</accession>
<dbReference type="Pfam" id="PF02961">
    <property type="entry name" value="SAM_BAF"/>
    <property type="match status" value="1"/>
</dbReference>
<dbReference type="InterPro" id="IPR051387">
    <property type="entry name" value="BAF"/>
</dbReference>
<dbReference type="GO" id="GO:0051276">
    <property type="term" value="P:chromosome organization"/>
    <property type="evidence" value="ECO:0007669"/>
    <property type="project" value="TreeGrafter"/>
</dbReference>
<dbReference type="InterPro" id="IPR036617">
    <property type="entry name" value="BAF_sf"/>
</dbReference>